<dbReference type="Proteomes" id="UP000800082">
    <property type="component" value="Unassembled WGS sequence"/>
</dbReference>
<sequence>SICAARSCTLPFIIYKGRVHISAWYKEADIPRNWKLSVSESGWTNNALGLEWLKHFDAHTKASQDYCKENKIITLCMPPHSLHLLQPLNIVPYSLLKRHYSNRILLLARSHIYYINKETFLLAFKVAFKRTFTLENVCAGF</sequence>
<evidence type="ECO:0000313" key="3">
    <source>
        <dbReference type="Proteomes" id="UP000800082"/>
    </source>
</evidence>
<organism evidence="2 3">
    <name type="scientific">Didymella exigua CBS 183.55</name>
    <dbReference type="NCBI Taxonomy" id="1150837"/>
    <lineage>
        <taxon>Eukaryota</taxon>
        <taxon>Fungi</taxon>
        <taxon>Dikarya</taxon>
        <taxon>Ascomycota</taxon>
        <taxon>Pezizomycotina</taxon>
        <taxon>Dothideomycetes</taxon>
        <taxon>Pleosporomycetidae</taxon>
        <taxon>Pleosporales</taxon>
        <taxon>Pleosporineae</taxon>
        <taxon>Didymellaceae</taxon>
        <taxon>Didymella</taxon>
    </lineage>
</organism>
<protein>
    <recommendedName>
        <fullName evidence="1">DDE-1 domain-containing protein</fullName>
    </recommendedName>
</protein>
<dbReference type="Pfam" id="PF03184">
    <property type="entry name" value="DDE_1"/>
    <property type="match status" value="1"/>
</dbReference>
<accession>A0A6A5R6X1</accession>
<evidence type="ECO:0000313" key="2">
    <source>
        <dbReference type="EMBL" id="KAF1923895.1"/>
    </source>
</evidence>
<dbReference type="AlphaFoldDB" id="A0A6A5R6X1"/>
<dbReference type="PANTHER" id="PTHR19303:SF74">
    <property type="entry name" value="POGO TRANSPOSABLE ELEMENT WITH KRAB DOMAIN"/>
    <property type="match status" value="1"/>
</dbReference>
<dbReference type="OrthoDB" id="5425161at2759"/>
<dbReference type="InterPro" id="IPR004875">
    <property type="entry name" value="DDE_SF_endonuclease_dom"/>
</dbReference>
<reference evidence="2" key="1">
    <citation type="journal article" date="2020" name="Stud. Mycol.">
        <title>101 Dothideomycetes genomes: a test case for predicting lifestyles and emergence of pathogens.</title>
        <authorList>
            <person name="Haridas S."/>
            <person name="Albert R."/>
            <person name="Binder M."/>
            <person name="Bloem J."/>
            <person name="Labutti K."/>
            <person name="Salamov A."/>
            <person name="Andreopoulos B."/>
            <person name="Baker S."/>
            <person name="Barry K."/>
            <person name="Bills G."/>
            <person name="Bluhm B."/>
            <person name="Cannon C."/>
            <person name="Castanera R."/>
            <person name="Culley D."/>
            <person name="Daum C."/>
            <person name="Ezra D."/>
            <person name="Gonzalez J."/>
            <person name="Henrissat B."/>
            <person name="Kuo A."/>
            <person name="Liang C."/>
            <person name="Lipzen A."/>
            <person name="Lutzoni F."/>
            <person name="Magnuson J."/>
            <person name="Mondo S."/>
            <person name="Nolan M."/>
            <person name="Ohm R."/>
            <person name="Pangilinan J."/>
            <person name="Park H.-J."/>
            <person name="Ramirez L."/>
            <person name="Alfaro M."/>
            <person name="Sun H."/>
            <person name="Tritt A."/>
            <person name="Yoshinaga Y."/>
            <person name="Zwiers L.-H."/>
            <person name="Turgeon B."/>
            <person name="Goodwin S."/>
            <person name="Spatafora J."/>
            <person name="Crous P."/>
            <person name="Grigoriev I."/>
        </authorList>
    </citation>
    <scope>NUCLEOTIDE SEQUENCE</scope>
    <source>
        <strain evidence="2">CBS 183.55</strain>
    </source>
</reference>
<proteinExistence type="predicted"/>
<feature type="domain" description="DDE-1" evidence="1">
    <location>
        <begin position="59"/>
        <end position="116"/>
    </location>
</feature>
<dbReference type="GO" id="GO:0005634">
    <property type="term" value="C:nucleus"/>
    <property type="evidence" value="ECO:0007669"/>
    <property type="project" value="TreeGrafter"/>
</dbReference>
<dbReference type="EMBL" id="ML979000">
    <property type="protein sequence ID" value="KAF1923895.1"/>
    <property type="molecule type" value="Genomic_DNA"/>
</dbReference>
<name>A0A6A5R6X1_9PLEO</name>
<evidence type="ECO:0000259" key="1">
    <source>
        <dbReference type="Pfam" id="PF03184"/>
    </source>
</evidence>
<gene>
    <name evidence="2" type="ORF">M421DRAFT_74131</name>
</gene>
<dbReference type="InterPro" id="IPR050863">
    <property type="entry name" value="CenT-Element_Derived"/>
</dbReference>
<feature type="non-terminal residue" evidence="2">
    <location>
        <position position="1"/>
    </location>
</feature>
<dbReference type="PANTHER" id="PTHR19303">
    <property type="entry name" value="TRANSPOSON"/>
    <property type="match status" value="1"/>
</dbReference>
<dbReference type="GO" id="GO:0003677">
    <property type="term" value="F:DNA binding"/>
    <property type="evidence" value="ECO:0007669"/>
    <property type="project" value="TreeGrafter"/>
</dbReference>
<dbReference type="RefSeq" id="XP_033444148.1">
    <property type="nucleotide sequence ID" value="XM_033597011.1"/>
</dbReference>
<dbReference type="GeneID" id="54354678"/>
<keyword evidence="3" id="KW-1185">Reference proteome</keyword>